<accession>A0ACB6QHM6</accession>
<sequence length="364" mass="42113">MHLQSNGFFGNDVCLDQNEGVESYSKLEYSLKDLRGVAYQDLASWSRFTVKQTYDKLKPKRTFTPHVSSNHSSPNNLNADIAIHGPQSTRYGWEWYEMGFFTYWNKSGLTTLMCFDLPSKSHSVIQSMFGSQSIDLSCPYTVFSLITDALLRLYDDSVWSIRNHISHRTHSPQRRSQETDYFLLHEIARHGVHISETLNVAILSLDAIRQHHETFRANTDLIHGNNGRRRWDKVGSRFEFQLRFLKGLLQRSEANNARIQNEITLAFNAAAQRDSKIQVQIGEEAKREASAMKAIAVVTMTFLPATFVSTLFGMNFFSFQPGELTSKASFNVSRHFWIYWAFSIPMTVATLALWFWWRRWAWGH</sequence>
<proteinExistence type="predicted"/>
<organism evidence="1 2">
    <name type="scientific">Lindgomyces ingoldianus</name>
    <dbReference type="NCBI Taxonomy" id="673940"/>
    <lineage>
        <taxon>Eukaryota</taxon>
        <taxon>Fungi</taxon>
        <taxon>Dikarya</taxon>
        <taxon>Ascomycota</taxon>
        <taxon>Pezizomycotina</taxon>
        <taxon>Dothideomycetes</taxon>
        <taxon>Pleosporomycetidae</taxon>
        <taxon>Pleosporales</taxon>
        <taxon>Lindgomycetaceae</taxon>
        <taxon>Lindgomyces</taxon>
    </lineage>
</organism>
<name>A0ACB6QHM6_9PLEO</name>
<protein>
    <submittedName>
        <fullName evidence="1">Uncharacterized protein</fullName>
    </submittedName>
</protein>
<keyword evidence="2" id="KW-1185">Reference proteome</keyword>
<gene>
    <name evidence="1" type="ORF">BDR25DRAFT_236784</name>
</gene>
<reference evidence="1" key="1">
    <citation type="journal article" date="2020" name="Stud. Mycol.">
        <title>101 Dothideomycetes genomes: a test case for predicting lifestyles and emergence of pathogens.</title>
        <authorList>
            <person name="Haridas S."/>
            <person name="Albert R."/>
            <person name="Binder M."/>
            <person name="Bloem J."/>
            <person name="Labutti K."/>
            <person name="Salamov A."/>
            <person name="Andreopoulos B."/>
            <person name="Baker S."/>
            <person name="Barry K."/>
            <person name="Bills G."/>
            <person name="Bluhm B."/>
            <person name="Cannon C."/>
            <person name="Castanera R."/>
            <person name="Culley D."/>
            <person name="Daum C."/>
            <person name="Ezra D."/>
            <person name="Gonzalez J."/>
            <person name="Henrissat B."/>
            <person name="Kuo A."/>
            <person name="Liang C."/>
            <person name="Lipzen A."/>
            <person name="Lutzoni F."/>
            <person name="Magnuson J."/>
            <person name="Mondo S."/>
            <person name="Nolan M."/>
            <person name="Ohm R."/>
            <person name="Pangilinan J."/>
            <person name="Park H.-J."/>
            <person name="Ramirez L."/>
            <person name="Alfaro M."/>
            <person name="Sun H."/>
            <person name="Tritt A."/>
            <person name="Yoshinaga Y."/>
            <person name="Zwiers L.-H."/>
            <person name="Turgeon B."/>
            <person name="Goodwin S."/>
            <person name="Spatafora J."/>
            <person name="Crous P."/>
            <person name="Grigoriev I."/>
        </authorList>
    </citation>
    <scope>NUCLEOTIDE SEQUENCE</scope>
    <source>
        <strain evidence="1">ATCC 200398</strain>
    </source>
</reference>
<evidence type="ECO:0000313" key="2">
    <source>
        <dbReference type="Proteomes" id="UP000799755"/>
    </source>
</evidence>
<comment type="caution">
    <text evidence="1">The sequence shown here is derived from an EMBL/GenBank/DDBJ whole genome shotgun (WGS) entry which is preliminary data.</text>
</comment>
<dbReference type="EMBL" id="MU003524">
    <property type="protein sequence ID" value="KAF2466514.1"/>
    <property type="molecule type" value="Genomic_DNA"/>
</dbReference>
<dbReference type="Proteomes" id="UP000799755">
    <property type="component" value="Unassembled WGS sequence"/>
</dbReference>
<evidence type="ECO:0000313" key="1">
    <source>
        <dbReference type="EMBL" id="KAF2466514.1"/>
    </source>
</evidence>